<gene>
    <name evidence="2" type="ORF">Pma05_56750</name>
</gene>
<protein>
    <submittedName>
        <fullName evidence="2">Uncharacterized protein</fullName>
    </submittedName>
</protein>
<accession>A0ABQ4EWW7</accession>
<organism evidence="2 3">
    <name type="scientific">Plantactinospora mayteni</name>
    <dbReference type="NCBI Taxonomy" id="566021"/>
    <lineage>
        <taxon>Bacteria</taxon>
        <taxon>Bacillati</taxon>
        <taxon>Actinomycetota</taxon>
        <taxon>Actinomycetes</taxon>
        <taxon>Micromonosporales</taxon>
        <taxon>Micromonosporaceae</taxon>
        <taxon>Plantactinospora</taxon>
    </lineage>
</organism>
<keyword evidence="3" id="KW-1185">Reference proteome</keyword>
<proteinExistence type="predicted"/>
<sequence length="52" mass="5565">MAQGHRALVVGDRPGEPVRLDQPVAPDRQLTGYENRAFAGNWTVTPSATCSA</sequence>
<dbReference type="Proteomes" id="UP000621500">
    <property type="component" value="Unassembled WGS sequence"/>
</dbReference>
<feature type="region of interest" description="Disordered" evidence="1">
    <location>
        <begin position="1"/>
        <end position="23"/>
    </location>
</feature>
<evidence type="ECO:0000256" key="1">
    <source>
        <dbReference type="SAM" id="MobiDB-lite"/>
    </source>
</evidence>
<name>A0ABQ4EWW7_9ACTN</name>
<comment type="caution">
    <text evidence="2">The sequence shown here is derived from an EMBL/GenBank/DDBJ whole genome shotgun (WGS) entry which is preliminary data.</text>
</comment>
<reference evidence="2 3" key="1">
    <citation type="submission" date="2021-01" db="EMBL/GenBank/DDBJ databases">
        <title>Whole genome shotgun sequence of Plantactinospora mayteni NBRC 109088.</title>
        <authorList>
            <person name="Komaki H."/>
            <person name="Tamura T."/>
        </authorList>
    </citation>
    <scope>NUCLEOTIDE SEQUENCE [LARGE SCALE GENOMIC DNA]</scope>
    <source>
        <strain evidence="2 3">NBRC 109088</strain>
    </source>
</reference>
<evidence type="ECO:0000313" key="3">
    <source>
        <dbReference type="Proteomes" id="UP000621500"/>
    </source>
</evidence>
<dbReference type="EMBL" id="BONX01000040">
    <property type="protein sequence ID" value="GIG99102.1"/>
    <property type="molecule type" value="Genomic_DNA"/>
</dbReference>
<evidence type="ECO:0000313" key="2">
    <source>
        <dbReference type="EMBL" id="GIG99102.1"/>
    </source>
</evidence>